<organism evidence="1">
    <name type="scientific">Rhizophora mucronata</name>
    <name type="common">Asiatic mangrove</name>
    <dbReference type="NCBI Taxonomy" id="61149"/>
    <lineage>
        <taxon>Eukaryota</taxon>
        <taxon>Viridiplantae</taxon>
        <taxon>Streptophyta</taxon>
        <taxon>Embryophyta</taxon>
        <taxon>Tracheophyta</taxon>
        <taxon>Spermatophyta</taxon>
        <taxon>Magnoliopsida</taxon>
        <taxon>eudicotyledons</taxon>
        <taxon>Gunneridae</taxon>
        <taxon>Pentapetalae</taxon>
        <taxon>rosids</taxon>
        <taxon>fabids</taxon>
        <taxon>Malpighiales</taxon>
        <taxon>Rhizophoraceae</taxon>
        <taxon>Rhizophora</taxon>
    </lineage>
</organism>
<dbReference type="EMBL" id="GGEC01073088">
    <property type="protein sequence ID" value="MBX53572.1"/>
    <property type="molecule type" value="Transcribed_RNA"/>
</dbReference>
<dbReference type="AlphaFoldDB" id="A0A2P2PFV8"/>
<name>A0A2P2PFV8_RHIMU</name>
<accession>A0A2P2PFV8</accession>
<reference evidence="1" key="1">
    <citation type="submission" date="2018-02" db="EMBL/GenBank/DDBJ databases">
        <title>Rhizophora mucronata_Transcriptome.</title>
        <authorList>
            <person name="Meera S.P."/>
            <person name="Sreeshan A."/>
            <person name="Augustine A."/>
        </authorList>
    </citation>
    <scope>NUCLEOTIDE SEQUENCE</scope>
    <source>
        <tissue evidence="1">Leaf</tissue>
    </source>
</reference>
<proteinExistence type="predicted"/>
<sequence length="35" mass="3900">MDCALYINEMVNGIGGHFKEVSFVVAVLFNHLALF</sequence>
<protein>
    <submittedName>
        <fullName evidence="1">Uncharacterized protein</fullName>
    </submittedName>
</protein>
<evidence type="ECO:0000313" key="1">
    <source>
        <dbReference type="EMBL" id="MBX53572.1"/>
    </source>
</evidence>